<organism evidence="2 3">
    <name type="scientific">Araneus ventricosus</name>
    <name type="common">Orbweaver spider</name>
    <name type="synonym">Epeira ventricosa</name>
    <dbReference type="NCBI Taxonomy" id="182803"/>
    <lineage>
        <taxon>Eukaryota</taxon>
        <taxon>Metazoa</taxon>
        <taxon>Ecdysozoa</taxon>
        <taxon>Arthropoda</taxon>
        <taxon>Chelicerata</taxon>
        <taxon>Arachnida</taxon>
        <taxon>Araneae</taxon>
        <taxon>Araneomorphae</taxon>
        <taxon>Entelegynae</taxon>
        <taxon>Araneoidea</taxon>
        <taxon>Araneidae</taxon>
        <taxon>Araneus</taxon>
    </lineage>
</organism>
<comment type="caution">
    <text evidence="2">The sequence shown here is derived from an EMBL/GenBank/DDBJ whole genome shotgun (WGS) entry which is preliminary data.</text>
</comment>
<dbReference type="Proteomes" id="UP000499080">
    <property type="component" value="Unassembled WGS sequence"/>
</dbReference>
<evidence type="ECO:0000313" key="2">
    <source>
        <dbReference type="EMBL" id="GBO41583.1"/>
    </source>
</evidence>
<dbReference type="EMBL" id="BGPR01067296">
    <property type="protein sequence ID" value="GBO41582.1"/>
    <property type="molecule type" value="Genomic_DNA"/>
</dbReference>
<gene>
    <name evidence="1" type="ORF">AVEN_198609_1</name>
    <name evidence="2" type="ORF">AVEN_210827_1</name>
</gene>
<accession>A0A4Y2WW27</accession>
<evidence type="ECO:0000313" key="3">
    <source>
        <dbReference type="Proteomes" id="UP000499080"/>
    </source>
</evidence>
<keyword evidence="3" id="KW-1185">Reference proteome</keyword>
<protein>
    <submittedName>
        <fullName evidence="2">Uncharacterized protein</fullName>
    </submittedName>
</protein>
<name>A0A4Y2WW27_ARAVE</name>
<dbReference type="EMBL" id="BGPR01067297">
    <property type="protein sequence ID" value="GBO41583.1"/>
    <property type="molecule type" value="Genomic_DNA"/>
</dbReference>
<dbReference type="AlphaFoldDB" id="A0A4Y2WW27"/>
<reference evidence="2 3" key="1">
    <citation type="journal article" date="2019" name="Sci. Rep.">
        <title>Orb-weaving spider Araneus ventricosus genome elucidates the spidroin gene catalogue.</title>
        <authorList>
            <person name="Kono N."/>
            <person name="Nakamura H."/>
            <person name="Ohtoshi R."/>
            <person name="Moran D.A.P."/>
            <person name="Shinohara A."/>
            <person name="Yoshida Y."/>
            <person name="Fujiwara M."/>
            <person name="Mori M."/>
            <person name="Tomita M."/>
            <person name="Arakawa K."/>
        </authorList>
    </citation>
    <scope>NUCLEOTIDE SEQUENCE [LARGE SCALE GENOMIC DNA]</scope>
</reference>
<proteinExistence type="predicted"/>
<sequence>MITLLRKDKEEDAKFSAATTDIFHFRQVSPRSSKAVGKLSAVNSNSLRPGPMVVPRLAVPTSASTKISRVSQLTPAVTTTVLEASQATTPVTTTSPKISQPNTAVSTMVLEVSQGTTQATITIGEVSTVTPASTKISRVSQLTPAGNTNSRKAKSYSYLIS</sequence>
<evidence type="ECO:0000313" key="1">
    <source>
        <dbReference type="EMBL" id="GBO41582.1"/>
    </source>
</evidence>